<protein>
    <submittedName>
        <fullName evidence="3">Transposase and inactivated derivative</fullName>
    </submittedName>
</protein>
<dbReference type="GO" id="GO:0003677">
    <property type="term" value="F:DNA binding"/>
    <property type="evidence" value="ECO:0007669"/>
    <property type="project" value="InterPro"/>
</dbReference>
<dbReference type="GO" id="GO:0004803">
    <property type="term" value="F:transposase activity"/>
    <property type="evidence" value="ECO:0007669"/>
    <property type="project" value="InterPro"/>
</dbReference>
<dbReference type="AlphaFoldDB" id="M9LND9"/>
<gene>
    <name evidence="3" type="ORF">PPOP_1223</name>
</gene>
<dbReference type="PANTHER" id="PTHR33055">
    <property type="entry name" value="TRANSPOSASE FOR INSERTION SEQUENCE ELEMENT IS1111A"/>
    <property type="match status" value="1"/>
</dbReference>
<accession>M9LND9</accession>
<dbReference type="EMBL" id="BALG01000052">
    <property type="protein sequence ID" value="GAC41866.1"/>
    <property type="molecule type" value="Genomic_DNA"/>
</dbReference>
<dbReference type="InterPro" id="IPR003346">
    <property type="entry name" value="Transposase_20"/>
</dbReference>
<evidence type="ECO:0000313" key="4">
    <source>
        <dbReference type="Proteomes" id="UP000029453"/>
    </source>
</evidence>
<evidence type="ECO:0000256" key="1">
    <source>
        <dbReference type="SAM" id="MobiDB-lite"/>
    </source>
</evidence>
<dbReference type="InterPro" id="IPR047650">
    <property type="entry name" value="Transpos_IS110"/>
</dbReference>
<dbReference type="Pfam" id="PF02371">
    <property type="entry name" value="Transposase_20"/>
    <property type="match status" value="1"/>
</dbReference>
<feature type="domain" description="Transposase IS116/IS110/IS902 C-terminal" evidence="2">
    <location>
        <begin position="95"/>
        <end position="179"/>
    </location>
</feature>
<dbReference type="PANTHER" id="PTHR33055:SF15">
    <property type="entry name" value="TRANSPOSASE-RELATED"/>
    <property type="match status" value="1"/>
</dbReference>
<feature type="region of interest" description="Disordered" evidence="1">
    <location>
        <begin position="130"/>
        <end position="151"/>
    </location>
</feature>
<dbReference type="Proteomes" id="UP000029453">
    <property type="component" value="Unassembled WGS sequence"/>
</dbReference>
<keyword evidence="4" id="KW-1185">Reference proteome</keyword>
<organism evidence="3 4">
    <name type="scientific">Paenibacillus popilliae ATCC 14706</name>
    <dbReference type="NCBI Taxonomy" id="1212764"/>
    <lineage>
        <taxon>Bacteria</taxon>
        <taxon>Bacillati</taxon>
        <taxon>Bacillota</taxon>
        <taxon>Bacilli</taxon>
        <taxon>Bacillales</taxon>
        <taxon>Paenibacillaceae</taxon>
        <taxon>Paenibacillus</taxon>
    </lineage>
</organism>
<name>M9LND9_PAEPP</name>
<proteinExistence type="predicted"/>
<comment type="caution">
    <text evidence="3">The sequence shown here is derived from an EMBL/GenBank/DDBJ whole genome shotgun (WGS) entry which is preliminary data.</text>
</comment>
<evidence type="ECO:0000259" key="2">
    <source>
        <dbReference type="Pfam" id="PF02371"/>
    </source>
</evidence>
<reference evidence="3 4" key="1">
    <citation type="submission" date="2012-10" db="EMBL/GenBank/DDBJ databases">
        <title>Draft Genome Sequence of Paenibacillus popilliae ATCC 14706T.</title>
        <authorList>
            <person name="Iiyama K."/>
            <person name="Mori K."/>
            <person name="Mon H."/>
            <person name="Chieda Y."/>
            <person name="Lee J.M."/>
            <person name="Kusakabe T."/>
            <person name="Tashiro K."/>
            <person name="Asano S."/>
            <person name="Yasunaga-Aoki C."/>
            <person name="Shimizu S."/>
        </authorList>
    </citation>
    <scope>NUCLEOTIDE SEQUENCE [LARGE SCALE GENOMIC DNA]</scope>
    <source>
        <strain evidence="3 4">ATCC 14706</strain>
    </source>
</reference>
<dbReference type="GO" id="GO:0006313">
    <property type="term" value="P:DNA transposition"/>
    <property type="evidence" value="ECO:0007669"/>
    <property type="project" value="InterPro"/>
</dbReference>
<sequence length="251" mass="28364">MTTYLSDVFGVSGRALLESVMNGVVLEPADVKAMVKTQVKKKVPQLVDSLNGRVRAHHRKMIRRHYDHLEYLEKEMITLEAEIEDLLRPYQKEIELLDTIPGINKDAAASILSEIGPDMSVFPSEGHLASWGGLSPGNNESAGKKRTRTRKGNKGLKSVLCQAAWAAAKTKNTRLSAFYYRLVKRRRPKKANMALAHLMLRIIFIMLRTGVPYEELGPDDLPKKEKDINYWVHKIKQLGYKVELQELGDVG</sequence>
<evidence type="ECO:0000313" key="3">
    <source>
        <dbReference type="EMBL" id="GAC41866.1"/>
    </source>
</evidence>
<dbReference type="RefSeq" id="WP_006285228.1">
    <property type="nucleotide sequence ID" value="NZ_BALG01000052.1"/>
</dbReference>